<dbReference type="InterPro" id="IPR036188">
    <property type="entry name" value="FAD/NAD-bd_sf"/>
</dbReference>
<dbReference type="RefSeq" id="WP_344997112.1">
    <property type="nucleotide sequence ID" value="NZ_BAAAXV010000009.1"/>
</dbReference>
<evidence type="ECO:0000256" key="4">
    <source>
        <dbReference type="ARBA" id="ARBA00023033"/>
    </source>
</evidence>
<evidence type="ECO:0000256" key="2">
    <source>
        <dbReference type="ARBA" id="ARBA00022827"/>
    </source>
</evidence>
<keyword evidence="4" id="KW-0503">Monooxygenase</keyword>
<evidence type="ECO:0000313" key="6">
    <source>
        <dbReference type="EMBL" id="MFB9622330.1"/>
    </source>
</evidence>
<keyword evidence="7" id="KW-1185">Reference proteome</keyword>
<comment type="caution">
    <text evidence="6">The sequence shown here is derived from an EMBL/GenBank/DDBJ whole genome shotgun (WGS) entry which is preliminary data.</text>
</comment>
<evidence type="ECO:0000256" key="1">
    <source>
        <dbReference type="ARBA" id="ARBA00022630"/>
    </source>
</evidence>
<dbReference type="SUPFAM" id="SSF51905">
    <property type="entry name" value="FAD/NAD(P)-binding domain"/>
    <property type="match status" value="1"/>
</dbReference>
<accession>A0ABV5RSC8</accession>
<keyword evidence="3" id="KW-0560">Oxidoreductase</keyword>
<dbReference type="PRINTS" id="PR00420">
    <property type="entry name" value="RNGMNOXGNASE"/>
</dbReference>
<gene>
    <name evidence="6" type="ORF">ACFFSA_04480</name>
</gene>
<sequence>MQVIVIGAGLGGLCLAQGLRQRNIDVAVYESDASLTSRRQGYRIHIDGHGDRALAANLPAQLHRLFRATAGVPRTSTPVFDHRLERLAVLEPSDDGVHLAVNRLTLRQILLAGLEDVVRFGRRFTHYRVGAGDRVTAYFSDGTAATGDVLVAADGVNSPVRRQYLPHARVVDTGLRQLYGKVPLTPQTRDLFLDDMFAVFTPIVGPDGSFVGVAPVEYPEPVRQAAARLAPEVGLRDTEDYMTCSFGARRELLPPDDELRAMSGAELRAMALRMIDGWHPGVRAIIDHWDTSTVFPLALRTSVPIEPWPTTGITLLGDAIHAMSPAGGVGANTALRDAGALAAALGEAAAGRPLVAALAEYEAAMVAYGFAAVRTSAENGRRLLGQDPLPAA</sequence>
<proteinExistence type="predicted"/>
<protein>
    <submittedName>
        <fullName evidence="6">NAD(P)/FAD-dependent oxidoreductase</fullName>
    </submittedName>
</protein>
<dbReference type="EMBL" id="JBHMBW010000003">
    <property type="protein sequence ID" value="MFB9622330.1"/>
    <property type="molecule type" value="Genomic_DNA"/>
</dbReference>
<organism evidence="6 7">
    <name type="scientific">Nonomuraea helvata</name>
    <dbReference type="NCBI Taxonomy" id="37484"/>
    <lineage>
        <taxon>Bacteria</taxon>
        <taxon>Bacillati</taxon>
        <taxon>Actinomycetota</taxon>
        <taxon>Actinomycetes</taxon>
        <taxon>Streptosporangiales</taxon>
        <taxon>Streptosporangiaceae</taxon>
        <taxon>Nonomuraea</taxon>
    </lineage>
</organism>
<dbReference type="Proteomes" id="UP001589532">
    <property type="component" value="Unassembled WGS sequence"/>
</dbReference>
<dbReference type="InterPro" id="IPR002938">
    <property type="entry name" value="FAD-bd"/>
</dbReference>
<dbReference type="Gene3D" id="3.50.50.60">
    <property type="entry name" value="FAD/NAD(P)-binding domain"/>
    <property type="match status" value="1"/>
</dbReference>
<evidence type="ECO:0000259" key="5">
    <source>
        <dbReference type="Pfam" id="PF01494"/>
    </source>
</evidence>
<dbReference type="PANTHER" id="PTHR47178:SF5">
    <property type="entry name" value="FAD-BINDING DOMAIN-CONTAINING PROTEIN"/>
    <property type="match status" value="1"/>
</dbReference>
<dbReference type="Pfam" id="PF01494">
    <property type="entry name" value="FAD_binding_3"/>
    <property type="match status" value="1"/>
</dbReference>
<keyword evidence="1" id="KW-0285">Flavoprotein</keyword>
<feature type="domain" description="FAD-binding" evidence="5">
    <location>
        <begin position="307"/>
        <end position="374"/>
    </location>
</feature>
<evidence type="ECO:0000313" key="7">
    <source>
        <dbReference type="Proteomes" id="UP001589532"/>
    </source>
</evidence>
<dbReference type="Pfam" id="PF13450">
    <property type="entry name" value="NAD_binding_8"/>
    <property type="match status" value="1"/>
</dbReference>
<evidence type="ECO:0000256" key="3">
    <source>
        <dbReference type="ARBA" id="ARBA00023002"/>
    </source>
</evidence>
<keyword evidence="2" id="KW-0274">FAD</keyword>
<reference evidence="6 7" key="1">
    <citation type="submission" date="2024-09" db="EMBL/GenBank/DDBJ databases">
        <authorList>
            <person name="Sun Q."/>
            <person name="Mori K."/>
        </authorList>
    </citation>
    <scope>NUCLEOTIDE SEQUENCE [LARGE SCALE GENOMIC DNA]</scope>
    <source>
        <strain evidence="6 7">JCM 3143</strain>
    </source>
</reference>
<dbReference type="PANTHER" id="PTHR47178">
    <property type="entry name" value="MONOOXYGENASE, FAD-BINDING"/>
    <property type="match status" value="1"/>
</dbReference>
<name>A0ABV5RSC8_9ACTN</name>